<comment type="caution">
    <text evidence="1">The sequence shown here is derived from an EMBL/GenBank/DDBJ whole genome shotgun (WGS) entry which is preliminary data.</text>
</comment>
<sequence>MRRRQPLNDLAPRLRDHREPIIEFICRPCHRHRAFERKLLVKAFGAGVSFAVIRRRMAMGCERMQTPEGDKCGAHFPCLGDTDGPDGS</sequence>
<proteinExistence type="predicted"/>
<evidence type="ECO:0000313" key="1">
    <source>
        <dbReference type="EMBL" id="MCZ4088674.1"/>
    </source>
</evidence>
<evidence type="ECO:0000313" key="2">
    <source>
        <dbReference type="Proteomes" id="UP001079430"/>
    </source>
</evidence>
<dbReference type="EMBL" id="JAPVOI010000002">
    <property type="protein sequence ID" value="MCZ4088674.1"/>
    <property type="molecule type" value="Genomic_DNA"/>
</dbReference>
<keyword evidence="2" id="KW-1185">Reference proteome</keyword>
<reference evidence="1" key="1">
    <citation type="submission" date="2022-10" db="EMBL/GenBank/DDBJ databases">
        <title>Whole genome sequencing of three plant growth promoting bacteria isolated from Vachellia tortilis subsp. raddiana in Morocco.</title>
        <authorList>
            <person name="Hnini M."/>
            <person name="Zouagui R."/>
            <person name="Zouagui H."/>
            <person name="Chemao Elfihri M.-W."/>
            <person name="Ibrahimi A."/>
            <person name="Sbabou L."/>
            <person name="Aurag J."/>
        </authorList>
    </citation>
    <scope>NUCLEOTIDE SEQUENCE</scope>
    <source>
        <strain evidence="1">LMR678</strain>
    </source>
</reference>
<organism evidence="1 2">
    <name type="scientific">Sinorhizobium psoraleae</name>
    <dbReference type="NCBI Taxonomy" id="520838"/>
    <lineage>
        <taxon>Bacteria</taxon>
        <taxon>Pseudomonadati</taxon>
        <taxon>Pseudomonadota</taxon>
        <taxon>Alphaproteobacteria</taxon>
        <taxon>Hyphomicrobiales</taxon>
        <taxon>Rhizobiaceae</taxon>
        <taxon>Sinorhizobium/Ensifer group</taxon>
        <taxon>Sinorhizobium</taxon>
    </lineage>
</organism>
<accession>A0ABT4K9W4</accession>
<gene>
    <name evidence="1" type="ORF">O3W52_00680</name>
</gene>
<protein>
    <submittedName>
        <fullName evidence="1">Uncharacterized protein</fullName>
    </submittedName>
</protein>
<dbReference type="RefSeq" id="WP_269274954.1">
    <property type="nucleotide sequence ID" value="NZ_JAPVOI010000002.1"/>
</dbReference>
<name>A0ABT4K9W4_9HYPH</name>
<dbReference type="Proteomes" id="UP001079430">
    <property type="component" value="Unassembled WGS sequence"/>
</dbReference>